<evidence type="ECO:0000256" key="2">
    <source>
        <dbReference type="ARBA" id="ARBA00022448"/>
    </source>
</evidence>
<evidence type="ECO:0000256" key="7">
    <source>
        <dbReference type="ARBA" id="ARBA00023065"/>
    </source>
</evidence>
<dbReference type="PANTHER" id="PTHR33445">
    <property type="entry name" value="ATP SYNTHASE SUBUNIT B', CHLOROPLASTIC"/>
    <property type="match status" value="1"/>
</dbReference>
<comment type="subunit">
    <text evidence="13">F-type ATPases have 2 components, F(1) - the catalytic core - and F(0) - the membrane proton channel. F(1) has five subunits: alpha(3), beta(3), gamma(1), delta(1), epsilon(1). F(0) has three main subunits: a(1), b(2) and c(10-14). The alpha and beta chains form an alternating ring which encloses part of the gamma chain. F(1) is attached to F(0) by a central stalk formed by the gamma and epsilon chains, while a peripheral stalk is formed by the delta and b chains.</text>
</comment>
<feature type="transmembrane region" description="Helical" evidence="13">
    <location>
        <begin position="6"/>
        <end position="27"/>
    </location>
</feature>
<dbReference type="AlphaFoldDB" id="A0A932CRE6"/>
<evidence type="ECO:0000256" key="3">
    <source>
        <dbReference type="ARBA" id="ARBA00022547"/>
    </source>
</evidence>
<evidence type="ECO:0000256" key="15">
    <source>
        <dbReference type="SAM" id="MobiDB-lite"/>
    </source>
</evidence>
<keyword evidence="13" id="KW-1003">Cell membrane</keyword>
<evidence type="ECO:0000256" key="8">
    <source>
        <dbReference type="ARBA" id="ARBA00023136"/>
    </source>
</evidence>
<evidence type="ECO:0000256" key="9">
    <source>
        <dbReference type="ARBA" id="ARBA00023310"/>
    </source>
</evidence>
<dbReference type="GO" id="GO:0046961">
    <property type="term" value="F:proton-transporting ATPase activity, rotational mechanism"/>
    <property type="evidence" value="ECO:0007669"/>
    <property type="project" value="TreeGrafter"/>
</dbReference>
<dbReference type="GO" id="GO:0005886">
    <property type="term" value="C:plasma membrane"/>
    <property type="evidence" value="ECO:0007669"/>
    <property type="project" value="UniProtKB-SubCell"/>
</dbReference>
<dbReference type="GO" id="GO:0046933">
    <property type="term" value="F:proton-transporting ATP synthase activity, rotational mechanism"/>
    <property type="evidence" value="ECO:0007669"/>
    <property type="project" value="UniProtKB-UniRule"/>
</dbReference>
<comment type="caution">
    <text evidence="16">The sequence shown here is derived from an EMBL/GenBank/DDBJ whole genome shotgun (WGS) entry which is preliminary data.</text>
</comment>
<evidence type="ECO:0000256" key="10">
    <source>
        <dbReference type="ARBA" id="ARBA00025198"/>
    </source>
</evidence>
<proteinExistence type="inferred from homology"/>
<accession>A0A932CRE6</accession>
<dbReference type="GO" id="GO:0012505">
    <property type="term" value="C:endomembrane system"/>
    <property type="evidence" value="ECO:0007669"/>
    <property type="project" value="UniProtKB-SubCell"/>
</dbReference>
<dbReference type="HAMAP" id="MF_01398">
    <property type="entry name" value="ATP_synth_b_bprime"/>
    <property type="match status" value="1"/>
</dbReference>
<evidence type="ECO:0000256" key="14">
    <source>
        <dbReference type="RuleBase" id="RU003848"/>
    </source>
</evidence>
<dbReference type="InterPro" id="IPR050059">
    <property type="entry name" value="ATP_synthase_B_chain"/>
</dbReference>
<comment type="similarity">
    <text evidence="1 13 14">Belongs to the ATPase B chain family.</text>
</comment>
<dbReference type="CDD" id="cd06503">
    <property type="entry name" value="ATP-synt_Fo_b"/>
    <property type="match status" value="1"/>
</dbReference>
<comment type="function">
    <text evidence="10 13">F(1)F(0) ATP synthase produces ATP from ADP in the presence of a proton or sodium gradient. F-type ATPases consist of two structural domains, F(1) containing the extramembraneous catalytic core and F(0) containing the membrane proton channel, linked together by a central stalk and a peripheral stalk. During catalysis, ATP synthesis in the catalytic domain of F(1) is coupled via a rotary mechanism of the central stalk subunits to proton translocation.</text>
</comment>
<name>A0A932CRE6_UNCTE</name>
<evidence type="ECO:0000256" key="13">
    <source>
        <dbReference type="HAMAP-Rule" id="MF_01398"/>
    </source>
</evidence>
<keyword evidence="8 13" id="KW-0472">Membrane</keyword>
<keyword evidence="4 13" id="KW-0812">Transmembrane</keyword>
<dbReference type="Pfam" id="PF00430">
    <property type="entry name" value="ATP-synt_B"/>
    <property type="match status" value="1"/>
</dbReference>
<keyword evidence="2 13" id="KW-0813">Transport</keyword>
<feature type="region of interest" description="Disordered" evidence="15">
    <location>
        <begin position="84"/>
        <end position="104"/>
    </location>
</feature>
<dbReference type="EMBL" id="JACPRF010000307">
    <property type="protein sequence ID" value="MBI2877237.1"/>
    <property type="molecule type" value="Genomic_DNA"/>
</dbReference>
<reference evidence="16" key="1">
    <citation type="submission" date="2020-07" db="EMBL/GenBank/DDBJ databases">
        <title>Huge and variable diversity of episymbiotic CPR bacteria and DPANN archaea in groundwater ecosystems.</title>
        <authorList>
            <person name="He C.Y."/>
            <person name="Keren R."/>
            <person name="Whittaker M."/>
            <person name="Farag I.F."/>
            <person name="Doudna J."/>
            <person name="Cate J.H.D."/>
            <person name="Banfield J.F."/>
        </authorList>
    </citation>
    <scope>NUCLEOTIDE SEQUENCE</scope>
    <source>
        <strain evidence="16">NC_groundwater_672_Ag_B-0.1um_62_36</strain>
    </source>
</reference>
<keyword evidence="7 13" id="KW-0406">Ion transport</keyword>
<dbReference type="Proteomes" id="UP000769766">
    <property type="component" value="Unassembled WGS sequence"/>
</dbReference>
<gene>
    <name evidence="13" type="primary">atpF</name>
    <name evidence="16" type="ORF">HYY20_10175</name>
</gene>
<evidence type="ECO:0000256" key="1">
    <source>
        <dbReference type="ARBA" id="ARBA00005513"/>
    </source>
</evidence>
<feature type="compositionally biased region" description="Basic and acidic residues" evidence="15">
    <location>
        <begin position="84"/>
        <end position="99"/>
    </location>
</feature>
<keyword evidence="6 13" id="KW-1133">Transmembrane helix</keyword>
<organism evidence="16 17">
    <name type="scientific">Tectimicrobiota bacterium</name>
    <dbReference type="NCBI Taxonomy" id="2528274"/>
    <lineage>
        <taxon>Bacteria</taxon>
        <taxon>Pseudomonadati</taxon>
        <taxon>Nitrospinota/Tectimicrobiota group</taxon>
        <taxon>Candidatus Tectimicrobiota</taxon>
    </lineage>
</organism>
<keyword evidence="3 13" id="KW-0138">CF(0)</keyword>
<dbReference type="PANTHER" id="PTHR33445:SF2">
    <property type="entry name" value="ATP SYNTHASE SUBUNIT B', CHLOROPLASTIC"/>
    <property type="match status" value="1"/>
</dbReference>
<dbReference type="GO" id="GO:0045259">
    <property type="term" value="C:proton-transporting ATP synthase complex"/>
    <property type="evidence" value="ECO:0007669"/>
    <property type="project" value="UniProtKB-KW"/>
</dbReference>
<evidence type="ECO:0000256" key="5">
    <source>
        <dbReference type="ARBA" id="ARBA00022781"/>
    </source>
</evidence>
<protein>
    <recommendedName>
        <fullName evidence="13">ATP synthase subunit b</fullName>
    </recommendedName>
    <alternativeName>
        <fullName evidence="13">ATP synthase F(0) sector subunit b</fullName>
    </alternativeName>
    <alternativeName>
        <fullName evidence="13">ATPase subunit I</fullName>
    </alternativeName>
    <alternativeName>
        <fullName evidence="13">F-type ATPase subunit b</fullName>
        <shortName evidence="13">F-ATPase subunit b</shortName>
    </alternativeName>
</protein>
<sequence>MLELNYTFVIQLAVFLSAMFILNQWLFKPFSHLLERREHAISGTWKEVEARQVLLEERLTQYHAVLDQARREMAERIAAIRKEAEEEQRRSTERAREQASGELQEAMARIRQEGEEATRTLRKQAEGLSRRVAGKLLGRAI</sequence>
<evidence type="ECO:0000256" key="12">
    <source>
        <dbReference type="ARBA" id="ARBA00037847"/>
    </source>
</evidence>
<comment type="subcellular location">
    <subcellularLocation>
        <location evidence="13">Cell membrane</location>
        <topology evidence="13">Single-pass membrane protein</topology>
    </subcellularLocation>
    <subcellularLocation>
        <location evidence="12">Endomembrane system</location>
        <topology evidence="12">Single-pass membrane protein</topology>
    </subcellularLocation>
</comment>
<evidence type="ECO:0000313" key="17">
    <source>
        <dbReference type="Proteomes" id="UP000769766"/>
    </source>
</evidence>
<evidence type="ECO:0000313" key="16">
    <source>
        <dbReference type="EMBL" id="MBI2877237.1"/>
    </source>
</evidence>
<keyword evidence="5 13" id="KW-0375">Hydrogen ion transport</keyword>
<evidence type="ECO:0000256" key="4">
    <source>
        <dbReference type="ARBA" id="ARBA00022692"/>
    </source>
</evidence>
<comment type="function">
    <text evidence="11">Component of the F(0) channel, it forms part of the peripheral stalk, linking F(1) to F(0). The b'-subunit is a diverged and duplicated form of b found in plants and photosynthetic bacteria.</text>
</comment>
<evidence type="ECO:0000256" key="6">
    <source>
        <dbReference type="ARBA" id="ARBA00022989"/>
    </source>
</evidence>
<evidence type="ECO:0000256" key="11">
    <source>
        <dbReference type="ARBA" id="ARBA00025614"/>
    </source>
</evidence>
<dbReference type="InterPro" id="IPR002146">
    <property type="entry name" value="ATP_synth_b/b'su_bac/chlpt"/>
</dbReference>
<keyword evidence="9 13" id="KW-0066">ATP synthesis</keyword>